<name>A0A162KMX0_9CLOT</name>
<protein>
    <submittedName>
        <fullName evidence="1">Uncharacterized protein</fullName>
    </submittedName>
</protein>
<dbReference type="AlphaFoldDB" id="A0A162KMX0"/>
<gene>
    <name evidence="2" type="ORF">CLCOS_20480</name>
    <name evidence="1" type="ORF">WX73_03484</name>
</gene>
<evidence type="ECO:0000313" key="1">
    <source>
        <dbReference type="EMBL" id="OAA84452.1"/>
    </source>
</evidence>
<dbReference type="PATRIC" id="fig|1705578.3.peg.3741"/>
<dbReference type="EMBL" id="LITQ01000056">
    <property type="protein sequence ID" value="OAA84452.1"/>
    <property type="molecule type" value="Genomic_DNA"/>
</dbReference>
<proteinExistence type="predicted"/>
<comment type="caution">
    <text evidence="1">The sequence shown here is derived from an EMBL/GenBank/DDBJ whole genome shotgun (WGS) entry which is preliminary data.</text>
</comment>
<sequence>MQEYTLKQTIDKLERNPNLKFQFVSEESYRTDEGAVIALDGDGRIVNQEGETILSNFSIRSRFRLVDEHVDVMDALKAFENGKVIYCLYESKRYSYNPGVSSSSKLMDDDYNAISAEEILHGKWFIEKAKSV</sequence>
<organism evidence="1 3">
    <name type="scientific">Clostridium coskatii</name>
    <dbReference type="NCBI Taxonomy" id="1705578"/>
    <lineage>
        <taxon>Bacteria</taxon>
        <taxon>Bacillati</taxon>
        <taxon>Bacillota</taxon>
        <taxon>Clostridia</taxon>
        <taxon>Eubacteriales</taxon>
        <taxon>Clostridiaceae</taxon>
        <taxon>Clostridium</taxon>
    </lineage>
</organism>
<keyword evidence="4" id="KW-1185">Reference proteome</keyword>
<dbReference type="RefSeq" id="WP_063602613.1">
    <property type="nucleotide sequence ID" value="NZ_LITQ01000056.1"/>
</dbReference>
<dbReference type="Proteomes" id="UP000077384">
    <property type="component" value="Unassembled WGS sequence"/>
</dbReference>
<accession>A0A162KMX0</accession>
<reference evidence="1 3" key="1">
    <citation type="journal article" date="2015" name="Biotechnol. Bioeng.">
        <title>Genome sequence and phenotypic characterization of Caulobacter segnis.</title>
        <authorList>
            <person name="Patel S."/>
            <person name="Fletcher B."/>
            <person name="Scott D.C."/>
            <person name="Ely B."/>
        </authorList>
    </citation>
    <scope>NUCLEOTIDE SEQUENCE [LARGE SCALE GENOMIC DNA]</scope>
    <source>
        <strain evidence="1 3">PS02</strain>
    </source>
</reference>
<evidence type="ECO:0000313" key="2">
    <source>
        <dbReference type="EMBL" id="OBR94082.1"/>
    </source>
</evidence>
<dbReference type="EMBL" id="LROR01000048">
    <property type="protein sequence ID" value="OBR94082.1"/>
    <property type="molecule type" value="Genomic_DNA"/>
</dbReference>
<evidence type="ECO:0000313" key="4">
    <source>
        <dbReference type="Proteomes" id="UP000093694"/>
    </source>
</evidence>
<reference evidence="2 4" key="2">
    <citation type="journal article" date="2016" name="Front. Microbiol.">
        <title>Industrial Acetogenic Biocatalysts: A Comparative Metabolic and Genomic Analysis.</title>
        <authorList>
            <person name="Bengelsdorf F."/>
            <person name="Poehlein A."/>
            <person name="Sonja S."/>
            <person name="Erz C."/>
            <person name="Hummel T."/>
            <person name="Hoffmeister S."/>
            <person name="Daniel R."/>
            <person name="Durre P."/>
        </authorList>
    </citation>
    <scope>NUCLEOTIDE SEQUENCE [LARGE SCALE GENOMIC DNA]</scope>
    <source>
        <strain evidence="2 4">PTA-10522</strain>
    </source>
</reference>
<dbReference type="Proteomes" id="UP000093694">
    <property type="component" value="Unassembled WGS sequence"/>
</dbReference>
<evidence type="ECO:0000313" key="3">
    <source>
        <dbReference type="Proteomes" id="UP000077384"/>
    </source>
</evidence>